<organism evidence="2 3">
    <name type="scientific">Acetobacteroides hydrogenigenes</name>
    <dbReference type="NCBI Taxonomy" id="979970"/>
    <lineage>
        <taxon>Bacteria</taxon>
        <taxon>Pseudomonadati</taxon>
        <taxon>Bacteroidota</taxon>
        <taxon>Bacteroidia</taxon>
        <taxon>Bacteroidales</taxon>
        <taxon>Rikenellaceae</taxon>
        <taxon>Acetobacteroides</taxon>
    </lineage>
</organism>
<accession>A0A4R2EHW9</accession>
<gene>
    <name evidence="2" type="ORF">CLV25_107136</name>
</gene>
<reference evidence="2 3" key="1">
    <citation type="submission" date="2019-03" db="EMBL/GenBank/DDBJ databases">
        <title>Genomic Encyclopedia of Archaeal and Bacterial Type Strains, Phase II (KMG-II): from individual species to whole genera.</title>
        <authorList>
            <person name="Goeker M."/>
        </authorList>
    </citation>
    <scope>NUCLEOTIDE SEQUENCE [LARGE SCALE GENOMIC DNA]</scope>
    <source>
        <strain evidence="2 3">RL-C</strain>
    </source>
</reference>
<evidence type="ECO:0000313" key="3">
    <source>
        <dbReference type="Proteomes" id="UP000294830"/>
    </source>
</evidence>
<keyword evidence="1" id="KW-0175">Coiled coil</keyword>
<feature type="coiled-coil region" evidence="1">
    <location>
        <begin position="11"/>
        <end position="38"/>
    </location>
</feature>
<sequence>MGKKKTNRSYRQTANESLDNLLRRCEHLKNNASFIEMLDFIAKFRVYKPFNNMLVFTQKPTCEFYATQKHWEKVFNRQIKPDSRPMVILAPMHPVLFVYDAEDTEGGEMPKWDRFFVRVSGTFKEEWYRKLVKECEKIRIDVKNDYLGLGESGYITPKEKLKYDIVVNRKDNQVVQFSTLIHELGHLFLGHLEERENEKYPLRFNLDKRLKELEAESVAYLFLKRLGLDVNSEDYLAIYNVEPKHLQEISVDLIVKAVGRIEGMIEPFRMLSIEFEEENVPIGSYQMSLF</sequence>
<dbReference type="EMBL" id="SLWB01000007">
    <property type="protein sequence ID" value="TCN67677.1"/>
    <property type="molecule type" value="Genomic_DNA"/>
</dbReference>
<dbReference type="RefSeq" id="WP_131839310.1">
    <property type="nucleotide sequence ID" value="NZ_SLWB01000007.1"/>
</dbReference>
<name>A0A4R2EHW9_9BACT</name>
<dbReference type="Proteomes" id="UP000294830">
    <property type="component" value="Unassembled WGS sequence"/>
</dbReference>
<dbReference type="AlphaFoldDB" id="A0A4R2EHW9"/>
<dbReference type="Gene3D" id="1.10.10.2910">
    <property type="match status" value="1"/>
</dbReference>
<dbReference type="OrthoDB" id="9803716at2"/>
<keyword evidence="3" id="KW-1185">Reference proteome</keyword>
<protein>
    <submittedName>
        <fullName evidence="2">Uncharacterized protein DUF955</fullName>
    </submittedName>
</protein>
<evidence type="ECO:0000256" key="1">
    <source>
        <dbReference type="SAM" id="Coils"/>
    </source>
</evidence>
<comment type="caution">
    <text evidence="2">The sequence shown here is derived from an EMBL/GenBank/DDBJ whole genome shotgun (WGS) entry which is preliminary data.</text>
</comment>
<evidence type="ECO:0000313" key="2">
    <source>
        <dbReference type="EMBL" id="TCN67677.1"/>
    </source>
</evidence>
<proteinExistence type="predicted"/>